<protein>
    <recommendedName>
        <fullName evidence="4">DUF4367 domain-containing protein</fullName>
    </recommendedName>
</protein>
<reference evidence="2" key="1">
    <citation type="submission" date="2021-09" db="EMBL/GenBank/DDBJ databases">
        <title>Genome analysis of Fictibacillus sp. KIGAM418 isolated from marine sediment.</title>
        <authorList>
            <person name="Seo M.-J."/>
            <person name="Cho E.-S."/>
            <person name="Hwang C.Y."/>
        </authorList>
    </citation>
    <scope>NUCLEOTIDE SEQUENCE</scope>
    <source>
        <strain evidence="2">KIGAM418</strain>
    </source>
</reference>
<evidence type="ECO:0000313" key="3">
    <source>
        <dbReference type="Proteomes" id="UP001139011"/>
    </source>
</evidence>
<keyword evidence="3" id="KW-1185">Reference proteome</keyword>
<feature type="signal peptide" evidence="1">
    <location>
        <begin position="1"/>
        <end position="21"/>
    </location>
</feature>
<accession>A0A9X1XIS2</accession>
<dbReference type="Proteomes" id="UP001139011">
    <property type="component" value="Unassembled WGS sequence"/>
</dbReference>
<evidence type="ECO:0000313" key="2">
    <source>
        <dbReference type="EMBL" id="MCK6258224.1"/>
    </source>
</evidence>
<name>A0A9X1XIS2_9BACL</name>
<dbReference type="EMBL" id="JAIWJX010000002">
    <property type="protein sequence ID" value="MCK6258224.1"/>
    <property type="molecule type" value="Genomic_DNA"/>
</dbReference>
<gene>
    <name evidence="2" type="ORF">LCY76_16755</name>
</gene>
<feature type="chain" id="PRO_5040745711" description="DUF4367 domain-containing protein" evidence="1">
    <location>
        <begin position="22"/>
        <end position="176"/>
    </location>
</feature>
<keyword evidence="1" id="KW-0732">Signal</keyword>
<dbReference type="AlphaFoldDB" id="A0A9X1XIS2"/>
<proteinExistence type="predicted"/>
<comment type="caution">
    <text evidence="2">The sequence shown here is derived from an EMBL/GenBank/DDBJ whole genome shotgun (WGS) entry which is preliminary data.</text>
</comment>
<organism evidence="2 3">
    <name type="scientific">Fictibacillus marinisediminis</name>
    <dbReference type="NCBI Taxonomy" id="2878389"/>
    <lineage>
        <taxon>Bacteria</taxon>
        <taxon>Bacillati</taxon>
        <taxon>Bacillota</taxon>
        <taxon>Bacilli</taxon>
        <taxon>Bacillales</taxon>
        <taxon>Fictibacillaceae</taxon>
        <taxon>Fictibacillus</taxon>
    </lineage>
</organism>
<sequence length="176" mass="19828">MPKKILMITSLFFLLLLTACNEETRAVEKLKEENPRDIKKVAEAFPKDVQKELEAPTKFPFKSKNADLTFASEPAGDPKGKIIMTEFIFGNGVDSVLHATTYHNKNTSFDSDGKKPKTVKLKDGTKATIVNNSKTSKVIRWKKDGLYHSIMLIKSPKSKKEYSIKDIVKTADSMHH</sequence>
<evidence type="ECO:0000256" key="1">
    <source>
        <dbReference type="SAM" id="SignalP"/>
    </source>
</evidence>
<evidence type="ECO:0008006" key="4">
    <source>
        <dbReference type="Google" id="ProtNLM"/>
    </source>
</evidence>
<dbReference type="PROSITE" id="PS51257">
    <property type="entry name" value="PROKAR_LIPOPROTEIN"/>
    <property type="match status" value="1"/>
</dbReference>
<dbReference type="RefSeq" id="WP_248253558.1">
    <property type="nucleotide sequence ID" value="NZ_JAIWJX010000002.1"/>
</dbReference>